<sequence>MTYRKSEAIARWRGESVVGASEGWARLFAAGACARLAHQLLCAISELATAAPETEARLGVAAPEKHAAPLGTVGTVSVLCPHDTLHSFDCRVCSQPARRDRIDDAKLGSKLSPRRSDSRQRLGKATLRRRWSSLSKRLRHQNHQPFATLPPLR</sequence>
<dbReference type="RefSeq" id="XP_001806159.1">
    <property type="nucleotide sequence ID" value="XM_001806107.1"/>
</dbReference>
<evidence type="ECO:0000313" key="2">
    <source>
        <dbReference type="EMBL" id="EAT76608.2"/>
    </source>
</evidence>
<name>Q0TWW0_PHANO</name>
<dbReference type="InParanoid" id="Q0TWW0"/>
<accession>Q0TWW0</accession>
<evidence type="ECO:0000256" key="1">
    <source>
        <dbReference type="SAM" id="MobiDB-lite"/>
    </source>
</evidence>
<proteinExistence type="predicted"/>
<feature type="region of interest" description="Disordered" evidence="1">
    <location>
        <begin position="104"/>
        <end position="126"/>
    </location>
</feature>
<protein>
    <submittedName>
        <fullName evidence="2">Uncharacterized protein</fullName>
    </submittedName>
</protein>
<evidence type="ECO:0000313" key="3">
    <source>
        <dbReference type="Proteomes" id="UP000001055"/>
    </source>
</evidence>
<dbReference type="Proteomes" id="UP000001055">
    <property type="component" value="Unassembled WGS sequence"/>
</dbReference>
<dbReference type="EMBL" id="CH445366">
    <property type="protein sequence ID" value="EAT76608.2"/>
    <property type="molecule type" value="Genomic_DNA"/>
</dbReference>
<dbReference type="KEGG" id="pno:SNOG_16029"/>
<dbReference type="AlphaFoldDB" id="Q0TWW0"/>
<dbReference type="GeneID" id="5983089"/>
<gene>
    <name evidence="2" type="ORF">SNOG_16029</name>
</gene>
<organism evidence="2 3">
    <name type="scientific">Phaeosphaeria nodorum (strain SN15 / ATCC MYA-4574 / FGSC 10173)</name>
    <name type="common">Glume blotch fungus</name>
    <name type="synonym">Parastagonospora nodorum</name>
    <dbReference type="NCBI Taxonomy" id="321614"/>
    <lineage>
        <taxon>Eukaryota</taxon>
        <taxon>Fungi</taxon>
        <taxon>Dikarya</taxon>
        <taxon>Ascomycota</taxon>
        <taxon>Pezizomycotina</taxon>
        <taxon>Dothideomycetes</taxon>
        <taxon>Pleosporomycetidae</taxon>
        <taxon>Pleosporales</taxon>
        <taxon>Pleosporineae</taxon>
        <taxon>Phaeosphaeriaceae</taxon>
        <taxon>Parastagonospora</taxon>
    </lineage>
</organism>
<reference evidence="3" key="1">
    <citation type="journal article" date="2007" name="Plant Cell">
        <title>Dothideomycete-plant interactions illuminated by genome sequencing and EST analysis of the wheat pathogen Stagonospora nodorum.</title>
        <authorList>
            <person name="Hane J.K."/>
            <person name="Lowe R.G."/>
            <person name="Solomon P.S."/>
            <person name="Tan K.C."/>
            <person name="Schoch C.L."/>
            <person name="Spatafora J.W."/>
            <person name="Crous P.W."/>
            <person name="Kodira C."/>
            <person name="Birren B.W."/>
            <person name="Galagan J.E."/>
            <person name="Torriani S.F."/>
            <person name="McDonald B.A."/>
            <person name="Oliver R.P."/>
        </authorList>
    </citation>
    <scope>NUCLEOTIDE SEQUENCE [LARGE SCALE GENOMIC DNA]</scope>
    <source>
        <strain evidence="3">SN15 / ATCC MYA-4574 / FGSC 10173</strain>
    </source>
</reference>